<proteinExistence type="predicted"/>
<accession>A0A6G4U0B7</accession>
<gene>
    <name evidence="2" type="ORF">G5C51_17610</name>
</gene>
<reference evidence="2 3" key="1">
    <citation type="submission" date="2020-02" db="EMBL/GenBank/DDBJ databases">
        <title>Whole-genome analyses of novel actinobacteria.</title>
        <authorList>
            <person name="Sahin N."/>
        </authorList>
    </citation>
    <scope>NUCLEOTIDE SEQUENCE [LARGE SCALE GENOMIC DNA]</scope>
    <source>
        <strain evidence="2 3">A7024</strain>
    </source>
</reference>
<name>A0A6G4U0B7_9ACTN</name>
<evidence type="ECO:0000256" key="1">
    <source>
        <dbReference type="SAM" id="MobiDB-lite"/>
    </source>
</evidence>
<dbReference type="EMBL" id="JAAKZV010000070">
    <property type="protein sequence ID" value="NGN65709.1"/>
    <property type="molecule type" value="Genomic_DNA"/>
</dbReference>
<organism evidence="2 3">
    <name type="scientific">Streptomyces coryli</name>
    <dbReference type="NCBI Taxonomy" id="1128680"/>
    <lineage>
        <taxon>Bacteria</taxon>
        <taxon>Bacillati</taxon>
        <taxon>Actinomycetota</taxon>
        <taxon>Actinomycetes</taxon>
        <taxon>Kitasatosporales</taxon>
        <taxon>Streptomycetaceae</taxon>
        <taxon>Streptomyces</taxon>
    </lineage>
</organism>
<dbReference type="PANTHER" id="PTHR35399">
    <property type="entry name" value="SLR8030 PROTEIN"/>
    <property type="match status" value="1"/>
</dbReference>
<dbReference type="Proteomes" id="UP000481583">
    <property type="component" value="Unassembled WGS sequence"/>
</dbReference>
<dbReference type="PANTHER" id="PTHR35399:SF2">
    <property type="entry name" value="DUF839 DOMAIN-CONTAINING PROTEIN"/>
    <property type="match status" value="1"/>
</dbReference>
<feature type="region of interest" description="Disordered" evidence="1">
    <location>
        <begin position="595"/>
        <end position="620"/>
    </location>
</feature>
<dbReference type="SUPFAM" id="SSF63829">
    <property type="entry name" value="Calcium-dependent phosphotriesterase"/>
    <property type="match status" value="1"/>
</dbReference>
<protein>
    <submittedName>
        <fullName evidence="2">PhoX family phosphatase</fullName>
    </submittedName>
</protein>
<dbReference type="Pfam" id="PF05787">
    <property type="entry name" value="PhoX"/>
    <property type="match status" value="1"/>
</dbReference>
<feature type="region of interest" description="Disordered" evidence="1">
    <location>
        <begin position="1"/>
        <end position="24"/>
    </location>
</feature>
<dbReference type="AlphaFoldDB" id="A0A6G4U0B7"/>
<evidence type="ECO:0000313" key="2">
    <source>
        <dbReference type="EMBL" id="NGN65709.1"/>
    </source>
</evidence>
<dbReference type="InterPro" id="IPR006311">
    <property type="entry name" value="TAT_signal"/>
</dbReference>
<dbReference type="PROSITE" id="PS51318">
    <property type="entry name" value="TAT"/>
    <property type="match status" value="1"/>
</dbReference>
<comment type="caution">
    <text evidence="2">The sequence shown here is derived from an EMBL/GenBank/DDBJ whole genome shotgun (WGS) entry which is preliminary data.</text>
</comment>
<keyword evidence="3" id="KW-1185">Reference proteome</keyword>
<dbReference type="RefSeq" id="WP_165238405.1">
    <property type="nucleotide sequence ID" value="NZ_JAAKZV010000070.1"/>
</dbReference>
<dbReference type="InterPro" id="IPR008557">
    <property type="entry name" value="PhoX"/>
</dbReference>
<sequence length="637" mass="68747">MAANHPSFPEFDPDEVSSNPSANRPFREVVEARLSRRNVLRGSTAAAAGFLAYGAGAGAPATAAGRGLLGFTPVPTSDADKVTVPAGYQAQVLIPWGTPLQPDGPAWRKDASNSAAEQAQQVGMHHDGMNFFPLGRGRDGSRHGLLVLNHEYVQPGILYPDGDKVITQEKVDKALAAHGVSIVEIAERGGSWRVVKSGLARKVTGNTPVTYSGPVPPGHPALKAAGPPRGTLNNCSHGVTPWGTYVTCEENWNAYFGTEDASWKPSPAQARYGINNVGFGYRWHTADPRFDIATNPNEANRFGWVVEIDPMRPGSTPVKRTRLGRIKHEGAVMTTARGRVVAYMGDDQDGEYIYKFVGSGSWRLHRALGRSPLDHGTLYVARFDDDGTGTWLPLEYGKGPLTAANGWQDQADVLLRTRTAADALGATKMDRAEWTAVNPRTKDVYATLTNGAGAGNAANPRTPNPYGHIIRWREKDADNTATTFRWDIFVLAGDPAYDPRVKLDPADIFGSPDGLWFDPDGRMWIQTDISNSSQNLASKGYDNIANNQMLAADPRTGEIRRFLTGPRGCEVTGVITTPDQRTMFVNIQHPGETTAAWGESTPANPQGVSSWPDHDPAGRPRSATVVIRRTDGGVIGA</sequence>
<evidence type="ECO:0000313" key="3">
    <source>
        <dbReference type="Proteomes" id="UP000481583"/>
    </source>
</evidence>